<dbReference type="KEGG" id="ehx:EMIHUDRAFT_60950"/>
<dbReference type="Gene3D" id="3.30.420.40">
    <property type="match status" value="1"/>
</dbReference>
<feature type="domain" description="Carbohydrate kinase FGGY C-terminal" evidence="6">
    <location>
        <begin position="332"/>
        <end position="534"/>
    </location>
</feature>
<evidence type="ECO:0000256" key="1">
    <source>
        <dbReference type="ARBA" id="ARBA00009156"/>
    </source>
</evidence>
<reference evidence="8" key="1">
    <citation type="journal article" date="2013" name="Nature">
        <title>Pan genome of the phytoplankton Emiliania underpins its global distribution.</title>
        <authorList>
            <person name="Read B.A."/>
            <person name="Kegel J."/>
            <person name="Klute M.J."/>
            <person name="Kuo A."/>
            <person name="Lefebvre S.C."/>
            <person name="Maumus F."/>
            <person name="Mayer C."/>
            <person name="Miller J."/>
            <person name="Monier A."/>
            <person name="Salamov A."/>
            <person name="Young J."/>
            <person name="Aguilar M."/>
            <person name="Claverie J.M."/>
            <person name="Frickenhaus S."/>
            <person name="Gonzalez K."/>
            <person name="Herman E.K."/>
            <person name="Lin Y.C."/>
            <person name="Napier J."/>
            <person name="Ogata H."/>
            <person name="Sarno A.F."/>
            <person name="Shmutz J."/>
            <person name="Schroeder D."/>
            <person name="de Vargas C."/>
            <person name="Verret F."/>
            <person name="von Dassow P."/>
            <person name="Valentin K."/>
            <person name="Van de Peer Y."/>
            <person name="Wheeler G."/>
            <person name="Dacks J.B."/>
            <person name="Delwiche C.F."/>
            <person name="Dyhrman S.T."/>
            <person name="Glockner G."/>
            <person name="John U."/>
            <person name="Richards T."/>
            <person name="Worden A.Z."/>
            <person name="Zhang X."/>
            <person name="Grigoriev I.V."/>
            <person name="Allen A.E."/>
            <person name="Bidle K."/>
            <person name="Borodovsky M."/>
            <person name="Bowler C."/>
            <person name="Brownlee C."/>
            <person name="Cock J.M."/>
            <person name="Elias M."/>
            <person name="Gladyshev V.N."/>
            <person name="Groth M."/>
            <person name="Guda C."/>
            <person name="Hadaegh A."/>
            <person name="Iglesias-Rodriguez M.D."/>
            <person name="Jenkins J."/>
            <person name="Jones B.M."/>
            <person name="Lawson T."/>
            <person name="Leese F."/>
            <person name="Lindquist E."/>
            <person name="Lobanov A."/>
            <person name="Lomsadze A."/>
            <person name="Malik S.B."/>
            <person name="Marsh M.E."/>
            <person name="Mackinder L."/>
            <person name="Mock T."/>
            <person name="Mueller-Roeber B."/>
            <person name="Pagarete A."/>
            <person name="Parker M."/>
            <person name="Probert I."/>
            <person name="Quesneville H."/>
            <person name="Raines C."/>
            <person name="Rensing S.A."/>
            <person name="Riano-Pachon D.M."/>
            <person name="Richier S."/>
            <person name="Rokitta S."/>
            <person name="Shiraiwa Y."/>
            <person name="Soanes D.M."/>
            <person name="van der Giezen M."/>
            <person name="Wahlund T.M."/>
            <person name="Williams B."/>
            <person name="Wilson W."/>
            <person name="Wolfe G."/>
            <person name="Wurch L.L."/>
        </authorList>
    </citation>
    <scope>NUCLEOTIDE SEQUENCE</scope>
</reference>
<evidence type="ECO:0000259" key="6">
    <source>
        <dbReference type="Pfam" id="PF02782"/>
    </source>
</evidence>
<dbReference type="EnsemblProtists" id="EOD41947">
    <property type="protein sequence ID" value="EOD41947"/>
    <property type="gene ID" value="EMIHUDRAFT_60950"/>
</dbReference>
<dbReference type="RefSeq" id="XP_005794376.1">
    <property type="nucleotide sequence ID" value="XM_005794319.1"/>
</dbReference>
<feature type="signal peptide" evidence="4">
    <location>
        <begin position="1"/>
        <end position="17"/>
    </location>
</feature>
<keyword evidence="4" id="KW-0732">Signal</keyword>
<dbReference type="CDD" id="cd07782">
    <property type="entry name" value="ASKHA_NBD_FGGY_D-RBK"/>
    <property type="match status" value="1"/>
</dbReference>
<dbReference type="PANTHER" id="PTHR43435:SF4">
    <property type="entry name" value="FGGY CARBOHYDRATE KINASE DOMAIN-CONTAINING PROTEIN"/>
    <property type="match status" value="1"/>
</dbReference>
<dbReference type="NCBIfam" id="TIGR01315">
    <property type="entry name" value="5C_CHO_kinase"/>
    <property type="match status" value="1"/>
</dbReference>
<protein>
    <recommendedName>
        <fullName evidence="9">FGGY carbohydrate kinase domain-containing protein</fullName>
    </recommendedName>
</protein>
<evidence type="ECO:0000256" key="3">
    <source>
        <dbReference type="ARBA" id="ARBA00022777"/>
    </source>
</evidence>
<reference evidence="7" key="2">
    <citation type="submission" date="2024-10" db="UniProtKB">
        <authorList>
            <consortium name="EnsemblProtists"/>
        </authorList>
    </citation>
    <scope>IDENTIFICATION</scope>
</reference>
<dbReference type="GO" id="GO:0019150">
    <property type="term" value="F:D-ribulokinase activity"/>
    <property type="evidence" value="ECO:0007669"/>
    <property type="project" value="TreeGrafter"/>
</dbReference>
<dbReference type="GeneID" id="17287217"/>
<dbReference type="eggNOG" id="KOG2517">
    <property type="taxonomic scope" value="Eukaryota"/>
</dbReference>
<dbReference type="Pfam" id="PF00370">
    <property type="entry name" value="FGGY_N"/>
    <property type="match status" value="1"/>
</dbReference>
<organism evidence="7 8">
    <name type="scientific">Emiliania huxleyi (strain CCMP1516)</name>
    <dbReference type="NCBI Taxonomy" id="280463"/>
    <lineage>
        <taxon>Eukaryota</taxon>
        <taxon>Haptista</taxon>
        <taxon>Haptophyta</taxon>
        <taxon>Prymnesiophyceae</taxon>
        <taxon>Isochrysidales</taxon>
        <taxon>Noelaerhabdaceae</taxon>
        <taxon>Emiliania</taxon>
    </lineage>
</organism>
<keyword evidence="2" id="KW-0808">Transferase</keyword>
<dbReference type="STRING" id="2903.R1E3G6"/>
<keyword evidence="8" id="KW-1185">Reference proteome</keyword>
<dbReference type="Proteomes" id="UP000013827">
    <property type="component" value="Unassembled WGS sequence"/>
</dbReference>
<feature type="chain" id="PRO_5044292003" description="FGGY carbohydrate kinase domain-containing protein" evidence="4">
    <location>
        <begin position="18"/>
        <end position="590"/>
    </location>
</feature>
<evidence type="ECO:0000313" key="8">
    <source>
        <dbReference type="Proteomes" id="UP000013827"/>
    </source>
</evidence>
<dbReference type="PANTHER" id="PTHR43435">
    <property type="entry name" value="RIBULOKINASE"/>
    <property type="match status" value="1"/>
</dbReference>
<dbReference type="SUPFAM" id="SSF53067">
    <property type="entry name" value="Actin-like ATPase domain"/>
    <property type="match status" value="2"/>
</dbReference>
<evidence type="ECO:0000256" key="4">
    <source>
        <dbReference type="SAM" id="SignalP"/>
    </source>
</evidence>
<evidence type="ECO:0000256" key="2">
    <source>
        <dbReference type="ARBA" id="ARBA00022679"/>
    </source>
</evidence>
<name>A0A0D3L1R2_EMIH1</name>
<dbReference type="InterPro" id="IPR000577">
    <property type="entry name" value="Carb_kinase_FGGY"/>
</dbReference>
<feature type="domain" description="Carbohydrate kinase FGGY N-terminal" evidence="5">
    <location>
        <begin position="32"/>
        <end position="316"/>
    </location>
</feature>
<dbReference type="GO" id="GO:0019321">
    <property type="term" value="P:pentose metabolic process"/>
    <property type="evidence" value="ECO:0007669"/>
    <property type="project" value="TreeGrafter"/>
</dbReference>
<keyword evidence="3" id="KW-0418">Kinase</keyword>
<evidence type="ECO:0000259" key="5">
    <source>
        <dbReference type="Pfam" id="PF00370"/>
    </source>
</evidence>
<dbReference type="InterPro" id="IPR018484">
    <property type="entry name" value="FGGY_N"/>
</dbReference>
<comment type="similarity">
    <text evidence="1">Belongs to the FGGY kinase family.</text>
</comment>
<accession>A0A0D3L1R2</accession>
<dbReference type="Gene3D" id="1.20.58.2240">
    <property type="match status" value="1"/>
</dbReference>
<dbReference type="PIRSF" id="PIRSF000538">
    <property type="entry name" value="GlpK"/>
    <property type="match status" value="1"/>
</dbReference>
<dbReference type="Pfam" id="PF02782">
    <property type="entry name" value="FGGY_C"/>
    <property type="match status" value="1"/>
</dbReference>
<evidence type="ECO:0008006" key="9">
    <source>
        <dbReference type="Google" id="ProtNLM"/>
    </source>
</evidence>
<dbReference type="PaxDb" id="2903-EOD41947"/>
<dbReference type="AlphaFoldDB" id="A0A0D3L1R2"/>
<dbReference type="InterPro" id="IPR043129">
    <property type="entry name" value="ATPase_NBD"/>
</dbReference>
<dbReference type="HOGENOM" id="CLU_009281_10_1_1"/>
<dbReference type="GO" id="GO:0005737">
    <property type="term" value="C:cytoplasm"/>
    <property type="evidence" value="ECO:0007669"/>
    <property type="project" value="TreeGrafter"/>
</dbReference>
<sequence length="590" mass="60687">MIITSLLAAVAVAISRAPPPRLSETAAAAPRYAIGVDVGTGSARAGVVDVRDGTLLGVHKQDITMWNPLPEHYEQSSEDIWAAVCNCVRGALSAAGATADEVCGVAFDATCSLVLLDSEGAPVGIDPTVPDEARRNVIVWMDHRSEEQAARINRGGHARLANVGGAVSPEMEVPKLLWLRDEMPHAFHAAATAEGGGKALDLADFLAYAATDGSQHARSLCTVVCKWNYDASPAGGGPEVARAPLCATGWDRSFFESVGRPLGEGDLPEAAIGKDVLPPGAALGGGVGPSAAEALGLRPGTPVGVGMIDAHAGGVGSLGAALPREAGGGEGGTSTCHMASSHEPVFVRGVWGPYYGAMFPSFNLNEGGQSAAGAFLDFVIASHPAGAAAIAAADAAGEPVAARLNRRRGLAAARRVPLPTLASDVHVTPDVNGNRSPLADPAMRAPHLALRSRPDELAVVYLAAVQSLAYQTRQIVEAMQAAGHPTIGRVFVCGGLSKNPLYVSSHADALRLPLHIPTNDEAVLLGAAVLAATAGGAHASVSEAAAAMTSVGRTVRPAEEGEVAAYHARKYAVFLKMTEDQREYREMMAS</sequence>
<evidence type="ECO:0000313" key="7">
    <source>
        <dbReference type="EnsemblProtists" id="EOD41947"/>
    </source>
</evidence>
<proteinExistence type="inferred from homology"/>
<dbReference type="InterPro" id="IPR006003">
    <property type="entry name" value="FGGY_RbtK-like"/>
</dbReference>
<dbReference type="InterPro" id="IPR018485">
    <property type="entry name" value="FGGY_C"/>
</dbReference>
<dbReference type="OMA" id="HKAMWHE"/>